<evidence type="ECO:0000256" key="3">
    <source>
        <dbReference type="ARBA" id="ARBA00011894"/>
    </source>
</evidence>
<evidence type="ECO:0000256" key="12">
    <source>
        <dbReference type="ARBA" id="ARBA00056901"/>
    </source>
</evidence>
<keyword evidence="8 15" id="KW-0460">Magnesium</keyword>
<protein>
    <recommendedName>
        <fullName evidence="13 15">Uracil phosphoribosyltransferase</fullName>
        <ecNumber evidence="3 15">2.4.2.9</ecNumber>
    </recommendedName>
    <alternativeName>
        <fullName evidence="10 15">UMP pyrophosphorylase</fullName>
    </alternativeName>
    <alternativeName>
        <fullName evidence="14 15">UPRTase</fullName>
    </alternativeName>
</protein>
<comment type="cofactor">
    <cofactor evidence="15">
        <name>Mg(2+)</name>
        <dbReference type="ChEBI" id="CHEBI:18420"/>
    </cofactor>
    <text evidence="15">Binds 1 Mg(2+) ion per subunit. The magnesium is bound as Mg-PRPP.</text>
</comment>
<comment type="activity regulation">
    <text evidence="15">Allosterically activated by GTP.</text>
</comment>
<dbReference type="GO" id="GO:0044206">
    <property type="term" value="P:UMP salvage"/>
    <property type="evidence" value="ECO:0007669"/>
    <property type="project" value="UniProtKB-UniRule"/>
</dbReference>
<evidence type="ECO:0000256" key="4">
    <source>
        <dbReference type="ARBA" id="ARBA00022533"/>
    </source>
</evidence>
<feature type="binding site" evidence="15">
    <location>
        <position position="200"/>
    </location>
    <ligand>
        <name>5-phospho-alpha-D-ribose 1-diphosphate</name>
        <dbReference type="ChEBI" id="CHEBI:58017"/>
    </ligand>
</feature>
<evidence type="ECO:0000259" key="16">
    <source>
        <dbReference type="Pfam" id="PF14681"/>
    </source>
</evidence>
<dbReference type="NCBIfam" id="NF001097">
    <property type="entry name" value="PRK00129.1"/>
    <property type="match status" value="1"/>
</dbReference>
<dbReference type="AlphaFoldDB" id="A0A1Y4L8B8"/>
<evidence type="ECO:0000313" key="17">
    <source>
        <dbReference type="EMBL" id="OUP52978.1"/>
    </source>
</evidence>
<dbReference type="UniPathway" id="UPA00574">
    <property type="reaction ID" value="UER00636"/>
</dbReference>
<proteinExistence type="inferred from homology"/>
<dbReference type="InterPro" id="IPR034332">
    <property type="entry name" value="Upp_B"/>
</dbReference>
<dbReference type="InterPro" id="IPR029057">
    <property type="entry name" value="PRTase-like"/>
</dbReference>
<dbReference type="InterPro" id="IPR000836">
    <property type="entry name" value="PRTase_dom"/>
</dbReference>
<evidence type="ECO:0000256" key="1">
    <source>
        <dbReference type="ARBA" id="ARBA00005180"/>
    </source>
</evidence>
<feature type="binding site" evidence="15">
    <location>
        <position position="194"/>
    </location>
    <ligand>
        <name>uracil</name>
        <dbReference type="ChEBI" id="CHEBI:17568"/>
    </ligand>
</feature>
<comment type="pathway">
    <text evidence="1 15">Pyrimidine metabolism; UMP biosynthesis via salvage pathway; UMP from uracil: step 1/1.</text>
</comment>
<dbReference type="Pfam" id="PF14681">
    <property type="entry name" value="UPRTase"/>
    <property type="match status" value="1"/>
</dbReference>
<evidence type="ECO:0000256" key="7">
    <source>
        <dbReference type="ARBA" id="ARBA00022741"/>
    </source>
</evidence>
<keyword evidence="4 15" id="KW-0021">Allosteric enzyme</keyword>
<feature type="binding site" evidence="15">
    <location>
        <position position="104"/>
    </location>
    <ligand>
        <name>5-phospho-alpha-D-ribose 1-diphosphate</name>
        <dbReference type="ChEBI" id="CHEBI:58017"/>
    </ligand>
</feature>
<comment type="function">
    <text evidence="12 15">Catalyzes the conversion of uracil and 5-phospho-alpha-D-ribose 1-diphosphate (PRPP) to UMP and diphosphate.</text>
</comment>
<keyword evidence="7 15" id="KW-0547">Nucleotide-binding</keyword>
<evidence type="ECO:0000256" key="11">
    <source>
        <dbReference type="ARBA" id="ARBA00052919"/>
    </source>
</evidence>
<dbReference type="PANTHER" id="PTHR32315">
    <property type="entry name" value="ADENINE PHOSPHORIBOSYLTRANSFERASE"/>
    <property type="match status" value="1"/>
</dbReference>
<dbReference type="NCBIfam" id="TIGR01091">
    <property type="entry name" value="upp"/>
    <property type="match status" value="1"/>
</dbReference>
<dbReference type="InterPro" id="IPR050054">
    <property type="entry name" value="UPRTase/APRTase"/>
</dbReference>
<dbReference type="EMBL" id="NFKK01000006">
    <property type="protein sequence ID" value="OUP52978.1"/>
    <property type="molecule type" value="Genomic_DNA"/>
</dbReference>
<reference evidence="18" key="1">
    <citation type="submission" date="2017-04" db="EMBL/GenBank/DDBJ databases">
        <title>Function of individual gut microbiota members based on whole genome sequencing of pure cultures obtained from chicken caecum.</title>
        <authorList>
            <person name="Medvecky M."/>
            <person name="Cejkova D."/>
            <person name="Polansky O."/>
            <person name="Karasova D."/>
            <person name="Kubasova T."/>
            <person name="Cizek A."/>
            <person name="Rychlik I."/>
        </authorList>
    </citation>
    <scope>NUCLEOTIDE SEQUENCE [LARGE SCALE GENOMIC DNA]</scope>
    <source>
        <strain evidence="18">An180</strain>
    </source>
</reference>
<dbReference type="GO" id="GO:0000287">
    <property type="term" value="F:magnesium ion binding"/>
    <property type="evidence" value="ECO:0007669"/>
    <property type="project" value="UniProtKB-UniRule"/>
</dbReference>
<evidence type="ECO:0000256" key="6">
    <source>
        <dbReference type="ARBA" id="ARBA00022679"/>
    </source>
</evidence>
<dbReference type="PANTHER" id="PTHR32315:SF4">
    <property type="entry name" value="URACIL PHOSPHORIBOSYLTRANSFERASE, CHLOROPLASTIC"/>
    <property type="match status" value="1"/>
</dbReference>
<evidence type="ECO:0000256" key="5">
    <source>
        <dbReference type="ARBA" id="ARBA00022676"/>
    </source>
</evidence>
<dbReference type="InterPro" id="IPR005765">
    <property type="entry name" value="UPRT"/>
</dbReference>
<comment type="caution">
    <text evidence="17">The sequence shown here is derived from an EMBL/GenBank/DDBJ whole genome shotgun (WGS) entry which is preliminary data.</text>
</comment>
<evidence type="ECO:0000256" key="10">
    <source>
        <dbReference type="ARBA" id="ARBA00031082"/>
    </source>
</evidence>
<dbReference type="GO" id="GO:0006223">
    <property type="term" value="P:uracil salvage"/>
    <property type="evidence" value="ECO:0007669"/>
    <property type="project" value="InterPro"/>
</dbReference>
<dbReference type="Proteomes" id="UP000195897">
    <property type="component" value="Unassembled WGS sequence"/>
</dbReference>
<dbReference type="FunFam" id="3.40.50.2020:FF:000003">
    <property type="entry name" value="Uracil phosphoribosyltransferase"/>
    <property type="match status" value="1"/>
</dbReference>
<evidence type="ECO:0000256" key="15">
    <source>
        <dbReference type="HAMAP-Rule" id="MF_01218"/>
    </source>
</evidence>
<sequence>MAQIHVMDHPLILHKLSLMRDRQTGVKEFREATREIAMLMCYEATRDLPLKEINIETPLAHAKARVISGKKIAFVPILRAGLGMIDGMLELIPAAKVGHLGLYRDPDTLKPVEYYAKLPVDIAERDVIVIDPMVATGGSAAEAISALKKRGVKHIKLMCLLSTQEGLDVVQKEHPDVEIFTAAIDPELNEHGYIVPGLGDAGDRIFGTK</sequence>
<dbReference type="SUPFAM" id="SSF53271">
    <property type="entry name" value="PRTase-like"/>
    <property type="match status" value="1"/>
</dbReference>
<feature type="binding site" evidence="15">
    <location>
        <begin position="131"/>
        <end position="139"/>
    </location>
    <ligand>
        <name>5-phospho-alpha-D-ribose 1-diphosphate</name>
        <dbReference type="ChEBI" id="CHEBI:58017"/>
    </ligand>
</feature>
<organism evidence="17 18">
    <name type="scientific">Butyricicoccus pullicaecorum</name>
    <dbReference type="NCBI Taxonomy" id="501571"/>
    <lineage>
        <taxon>Bacteria</taxon>
        <taxon>Bacillati</taxon>
        <taxon>Bacillota</taxon>
        <taxon>Clostridia</taxon>
        <taxon>Eubacteriales</taxon>
        <taxon>Butyricicoccaceae</taxon>
        <taxon>Butyricicoccus</taxon>
    </lineage>
</organism>
<feature type="binding site" evidence="15">
    <location>
        <begin position="199"/>
        <end position="201"/>
    </location>
    <ligand>
        <name>uracil</name>
        <dbReference type="ChEBI" id="CHEBI:17568"/>
    </ligand>
</feature>
<feature type="binding site" evidence="15">
    <location>
        <position position="79"/>
    </location>
    <ligand>
        <name>5-phospho-alpha-D-ribose 1-diphosphate</name>
        <dbReference type="ChEBI" id="CHEBI:58017"/>
    </ligand>
</feature>
<dbReference type="HAMAP" id="MF_01218_B">
    <property type="entry name" value="Upp_B"/>
    <property type="match status" value="1"/>
</dbReference>
<evidence type="ECO:0000256" key="9">
    <source>
        <dbReference type="ARBA" id="ARBA00023134"/>
    </source>
</evidence>
<evidence type="ECO:0000256" key="2">
    <source>
        <dbReference type="ARBA" id="ARBA00009516"/>
    </source>
</evidence>
<keyword evidence="6 15" id="KW-0808">Transferase</keyword>
<gene>
    <name evidence="15" type="primary">upp</name>
    <name evidence="17" type="ORF">B5F17_07005</name>
</gene>
<dbReference type="GO" id="GO:0005737">
    <property type="term" value="C:cytoplasm"/>
    <property type="evidence" value="ECO:0007669"/>
    <property type="project" value="UniProtKB-ARBA"/>
</dbReference>
<dbReference type="EC" id="2.4.2.9" evidence="3 15"/>
<dbReference type="GO" id="GO:0005525">
    <property type="term" value="F:GTP binding"/>
    <property type="evidence" value="ECO:0007669"/>
    <property type="project" value="UniProtKB-KW"/>
</dbReference>
<feature type="domain" description="Phosphoribosyltransferase" evidence="16">
    <location>
        <begin position="6"/>
        <end position="208"/>
    </location>
</feature>
<dbReference type="Gene3D" id="3.40.50.2020">
    <property type="match status" value="1"/>
</dbReference>
<evidence type="ECO:0000256" key="8">
    <source>
        <dbReference type="ARBA" id="ARBA00022842"/>
    </source>
</evidence>
<dbReference type="CDD" id="cd06223">
    <property type="entry name" value="PRTases_typeI"/>
    <property type="match status" value="1"/>
</dbReference>
<evidence type="ECO:0000313" key="18">
    <source>
        <dbReference type="Proteomes" id="UP000195897"/>
    </source>
</evidence>
<comment type="catalytic activity">
    <reaction evidence="11 15">
        <text>UMP + diphosphate = 5-phospho-alpha-D-ribose 1-diphosphate + uracil</text>
        <dbReference type="Rhea" id="RHEA:13017"/>
        <dbReference type="ChEBI" id="CHEBI:17568"/>
        <dbReference type="ChEBI" id="CHEBI:33019"/>
        <dbReference type="ChEBI" id="CHEBI:57865"/>
        <dbReference type="ChEBI" id="CHEBI:58017"/>
        <dbReference type="EC" id="2.4.2.9"/>
    </reaction>
</comment>
<keyword evidence="5 15" id="KW-0328">Glycosyltransferase</keyword>
<dbReference type="GO" id="GO:0004845">
    <property type="term" value="F:uracil phosphoribosyltransferase activity"/>
    <property type="evidence" value="ECO:0007669"/>
    <property type="project" value="UniProtKB-UniRule"/>
</dbReference>
<evidence type="ECO:0000256" key="14">
    <source>
        <dbReference type="ARBA" id="ARBA00079807"/>
    </source>
</evidence>
<evidence type="ECO:0000256" key="13">
    <source>
        <dbReference type="ARBA" id="ARBA00072146"/>
    </source>
</evidence>
<name>A0A1Y4L8B8_9FIRM</name>
<accession>A0A1Y4L8B8</accession>
<dbReference type="RefSeq" id="WP_016149024.1">
    <property type="nucleotide sequence ID" value="NZ_CABKSA010000003.1"/>
</dbReference>
<keyword evidence="9 15" id="KW-0342">GTP-binding</keyword>
<comment type="similarity">
    <text evidence="2 15">Belongs to the UPRTase family.</text>
</comment>